<evidence type="ECO:0000313" key="2">
    <source>
        <dbReference type="Proteomes" id="UP000033900"/>
    </source>
</evidence>
<name>A0A0M2HYS9_9MICO</name>
<accession>A0A0M2HYS9</accession>
<organism evidence="1 2">
    <name type="scientific">Microbacterium hydrocarbonoxydans</name>
    <dbReference type="NCBI Taxonomy" id="273678"/>
    <lineage>
        <taxon>Bacteria</taxon>
        <taxon>Bacillati</taxon>
        <taxon>Actinomycetota</taxon>
        <taxon>Actinomycetes</taxon>
        <taxon>Micrococcales</taxon>
        <taxon>Microbacteriaceae</taxon>
        <taxon>Microbacterium</taxon>
    </lineage>
</organism>
<sequence>MTNDTALSPARMIERYERAVARHPFGPLTYRQHVELKNLHHWKRRAAAAH</sequence>
<evidence type="ECO:0000313" key="1">
    <source>
        <dbReference type="EMBL" id="KJL49574.1"/>
    </source>
</evidence>
<dbReference type="Proteomes" id="UP000033900">
    <property type="component" value="Unassembled WGS sequence"/>
</dbReference>
<dbReference type="EMBL" id="JYJB01000002">
    <property type="protein sequence ID" value="KJL49574.1"/>
    <property type="molecule type" value="Genomic_DNA"/>
</dbReference>
<dbReference type="PATRIC" id="fig|273678.4.peg.44"/>
<protein>
    <submittedName>
        <fullName evidence="1">Uncharacterized protein</fullName>
    </submittedName>
</protein>
<keyword evidence="2" id="KW-1185">Reference proteome</keyword>
<proteinExistence type="predicted"/>
<reference evidence="1 2" key="1">
    <citation type="submission" date="2015-02" db="EMBL/GenBank/DDBJ databases">
        <title>Draft genome sequences of ten Microbacterium spp. with emphasis on heavy metal contaminated environments.</title>
        <authorList>
            <person name="Corretto E."/>
        </authorList>
    </citation>
    <scope>NUCLEOTIDE SEQUENCE [LARGE SCALE GENOMIC DNA]</scope>
    <source>
        <strain evidence="1 2">SA35</strain>
    </source>
</reference>
<gene>
    <name evidence="1" type="ORF">RS84_00048</name>
</gene>
<dbReference type="RefSeq" id="WP_160298152.1">
    <property type="nucleotide sequence ID" value="NZ_JYJB01000002.1"/>
</dbReference>
<comment type="caution">
    <text evidence="1">The sequence shown here is derived from an EMBL/GenBank/DDBJ whole genome shotgun (WGS) entry which is preliminary data.</text>
</comment>
<dbReference type="STRING" id="273678.RS84_00048"/>
<dbReference type="AlphaFoldDB" id="A0A0M2HYS9"/>